<reference evidence="1 2" key="1">
    <citation type="submission" date="2019-07" db="EMBL/GenBank/DDBJ databases">
        <title>Whole genome shotgun sequence of Brevifollis gellanilyticus NBRC 108608.</title>
        <authorList>
            <person name="Hosoyama A."/>
            <person name="Uohara A."/>
            <person name="Ohji S."/>
            <person name="Ichikawa N."/>
        </authorList>
    </citation>
    <scope>NUCLEOTIDE SEQUENCE [LARGE SCALE GENOMIC DNA]</scope>
    <source>
        <strain evidence="1 2">NBRC 108608</strain>
    </source>
</reference>
<dbReference type="PANTHER" id="PTHR39186">
    <property type="entry name" value="DUF2071 FAMILY PROTEIN"/>
    <property type="match status" value="1"/>
</dbReference>
<dbReference type="Pfam" id="PF09844">
    <property type="entry name" value="DUF2071"/>
    <property type="match status" value="1"/>
</dbReference>
<dbReference type="InterPro" id="IPR018644">
    <property type="entry name" value="DUF2071"/>
</dbReference>
<comment type="caution">
    <text evidence="1">The sequence shown here is derived from an EMBL/GenBank/DDBJ whole genome shotgun (WGS) entry which is preliminary data.</text>
</comment>
<keyword evidence="2" id="KW-1185">Reference proteome</keyword>
<gene>
    <name evidence="1" type="primary">yqjF</name>
    <name evidence="1" type="ORF">BGE01nite_15530</name>
</gene>
<dbReference type="OrthoDB" id="150993at2"/>
<name>A0A512M6B0_9BACT</name>
<dbReference type="PANTHER" id="PTHR39186:SF1">
    <property type="entry name" value="DUF2071 DOMAIN-CONTAINING PROTEIN"/>
    <property type="match status" value="1"/>
</dbReference>
<dbReference type="InterPro" id="IPR023375">
    <property type="entry name" value="ADC_dom_sf"/>
</dbReference>
<dbReference type="SUPFAM" id="SSF160104">
    <property type="entry name" value="Acetoacetate decarboxylase-like"/>
    <property type="match status" value="1"/>
</dbReference>
<dbReference type="AlphaFoldDB" id="A0A512M6B0"/>
<evidence type="ECO:0000313" key="2">
    <source>
        <dbReference type="Proteomes" id="UP000321577"/>
    </source>
</evidence>
<evidence type="ECO:0008006" key="3">
    <source>
        <dbReference type="Google" id="ProtNLM"/>
    </source>
</evidence>
<proteinExistence type="predicted"/>
<organism evidence="1 2">
    <name type="scientific">Brevifollis gellanilyticus</name>
    <dbReference type="NCBI Taxonomy" id="748831"/>
    <lineage>
        <taxon>Bacteria</taxon>
        <taxon>Pseudomonadati</taxon>
        <taxon>Verrucomicrobiota</taxon>
        <taxon>Verrucomicrobiia</taxon>
        <taxon>Verrucomicrobiales</taxon>
        <taxon>Verrucomicrobiaceae</taxon>
    </lineage>
</organism>
<dbReference type="EMBL" id="BKAG01000009">
    <property type="protein sequence ID" value="GEP42262.1"/>
    <property type="molecule type" value="Genomic_DNA"/>
</dbReference>
<dbReference type="Proteomes" id="UP000321577">
    <property type="component" value="Unassembled WGS sequence"/>
</dbReference>
<evidence type="ECO:0000313" key="1">
    <source>
        <dbReference type="EMBL" id="GEP42262.1"/>
    </source>
</evidence>
<dbReference type="Gene3D" id="2.40.400.10">
    <property type="entry name" value="Acetoacetate decarboxylase-like"/>
    <property type="match status" value="1"/>
</dbReference>
<accession>A0A512M6B0</accession>
<protein>
    <recommendedName>
        <fullName evidence="3">DUF2071 domain-containing protein</fullName>
    </recommendedName>
</protein>
<dbReference type="RefSeq" id="WP_146849868.1">
    <property type="nucleotide sequence ID" value="NZ_BKAG01000009.1"/>
</dbReference>
<sequence length="250" mass="28767">MLDQPDAIAAATRALLAAREKPDRWHVMHQRWEQLLFLHWRWDPEEIQRTLPTGLKVDTFDGSAWLAVVPFFMRGIRPRFFPSLPRISNFLEMNVRTYVRDEQGRHGVWFYSLDCNLPLAVWTARTFFHLPYQHAGMSSTHTDDGVHYTSQREGTDASDTFRYLLEPPHGHAEPGTLEFFLLERYLLFASSPRGLLCGQVHHAPYPMAKAKVESWEATPLTLAGFKHPQRPPDHIIGSPGVNVRIYPLTA</sequence>